<organism evidence="4 5">
    <name type="scientific">Xanthomonas campestris pv. translucens</name>
    <dbReference type="NCBI Taxonomy" id="343"/>
    <lineage>
        <taxon>Bacteria</taxon>
        <taxon>Pseudomonadati</taxon>
        <taxon>Pseudomonadota</taxon>
        <taxon>Gammaproteobacteria</taxon>
        <taxon>Lysobacterales</taxon>
        <taxon>Lysobacteraceae</taxon>
        <taxon>Xanthomonas</taxon>
        <taxon>Xanthomonas translucens group</taxon>
    </lineage>
</organism>
<dbReference type="InterPro" id="IPR008900">
    <property type="entry name" value="Zot_N"/>
</dbReference>
<comment type="caution">
    <text evidence="4">The sequence shown here is derived from an EMBL/GenBank/DDBJ whole genome shotgun (WGS) entry which is preliminary data.</text>
</comment>
<name>A0A109HHC3_XANCT</name>
<feature type="region of interest" description="Disordered" evidence="1">
    <location>
        <begin position="220"/>
        <end position="240"/>
    </location>
</feature>
<dbReference type="SUPFAM" id="SSF52540">
    <property type="entry name" value="P-loop containing nucleoside triphosphate hydrolases"/>
    <property type="match status" value="1"/>
</dbReference>
<evidence type="ECO:0000259" key="3">
    <source>
        <dbReference type="Pfam" id="PF05707"/>
    </source>
</evidence>
<keyword evidence="2" id="KW-0812">Transmembrane</keyword>
<evidence type="ECO:0000256" key="2">
    <source>
        <dbReference type="SAM" id="Phobius"/>
    </source>
</evidence>
<evidence type="ECO:0000313" key="4">
    <source>
        <dbReference type="EMBL" id="KWV12207.1"/>
    </source>
</evidence>
<dbReference type="EMBL" id="LNTA01000228">
    <property type="protein sequence ID" value="KWV12207.1"/>
    <property type="molecule type" value="Genomic_DNA"/>
</dbReference>
<feature type="compositionally biased region" description="Polar residues" evidence="1">
    <location>
        <begin position="376"/>
        <end position="389"/>
    </location>
</feature>
<dbReference type="AlphaFoldDB" id="A0A109HHC3"/>
<reference evidence="4 5" key="1">
    <citation type="submission" date="2015-11" db="EMBL/GenBank/DDBJ databases">
        <title>Long Read and Single Molecule DNA Sequencing Simplifies Genome Assembly and TAL Effector Gene Analysis of Xanthomonas translucens.</title>
        <authorList>
            <person name="Peng Z."/>
            <person name="Hu Y."/>
            <person name="Xie J."/>
            <person name="Potnis N."/>
            <person name="Akhunova A."/>
            <person name="Jones J."/>
            <person name="Liu Z."/>
            <person name="White F."/>
            <person name="Liu S."/>
        </authorList>
    </citation>
    <scope>NUCLEOTIDE SEQUENCE [LARGE SCALE GENOMIC DNA]</scope>
    <source>
        <strain evidence="4 5">B1</strain>
    </source>
</reference>
<feature type="compositionally biased region" description="Low complexity" evidence="1">
    <location>
        <begin position="226"/>
        <end position="240"/>
    </location>
</feature>
<evidence type="ECO:0000313" key="5">
    <source>
        <dbReference type="Proteomes" id="UP000055854"/>
    </source>
</evidence>
<feature type="transmembrane region" description="Helical" evidence="2">
    <location>
        <begin position="191"/>
        <end position="210"/>
    </location>
</feature>
<dbReference type="Pfam" id="PF05707">
    <property type="entry name" value="Zot"/>
    <property type="match status" value="1"/>
</dbReference>
<dbReference type="Gene3D" id="3.40.50.300">
    <property type="entry name" value="P-loop containing nucleotide triphosphate hydrolases"/>
    <property type="match status" value="1"/>
</dbReference>
<accession>A0A109HHC3</accession>
<sequence length="389" mass="42710">MIGDTASISLLTGLPGSGKSLRMAEAISKLVEKGEHVYACNIDGLRIPGVTLWDDAKRWRELPVGAILFVDEAQAFFPERRGGEPPECVRMNKIRHDGIRIVLGTQQPNYLDTYLRGLIGYHEHLLRRDGRQESFLFRENQVMDVVRQKTATIKRNYDYQVYKFNAKYFNCYDSAQTHTIKYQMPALVKRALMILPVAMLLGAGAWYAVYRDTMFAKKDEPADKTAPSGPSQAGSSALAPGGALKVDSGESYVASITPLVSDVPWSAPAFLNRPVVSDPHVYCMSTVNSCRCVTEQNTRVPAIRDDVCRDIARNGEPYNPFKAPSQRVQEAVATQESGQGSHEASAPRPASSAAVPGSVISKHPRVLGTFPESPSKAGSTYTPPTTLDM</sequence>
<evidence type="ECO:0000256" key="1">
    <source>
        <dbReference type="SAM" id="MobiDB-lite"/>
    </source>
</evidence>
<dbReference type="InterPro" id="IPR027417">
    <property type="entry name" value="P-loop_NTPase"/>
</dbReference>
<feature type="domain" description="Zona occludens toxin N-terminal" evidence="3">
    <location>
        <begin position="52"/>
        <end position="178"/>
    </location>
</feature>
<dbReference type="RefSeq" id="WP_060748466.1">
    <property type="nucleotide sequence ID" value="NZ_CP090000.1"/>
</dbReference>
<feature type="compositionally biased region" description="Polar residues" evidence="1">
    <location>
        <begin position="326"/>
        <end position="342"/>
    </location>
</feature>
<dbReference type="Proteomes" id="UP000055854">
    <property type="component" value="Unassembled WGS sequence"/>
</dbReference>
<dbReference type="OrthoDB" id="8809170at2"/>
<feature type="compositionally biased region" description="Low complexity" evidence="1">
    <location>
        <begin position="344"/>
        <end position="361"/>
    </location>
</feature>
<gene>
    <name evidence="4" type="ORF">ATB53_18095</name>
</gene>
<feature type="region of interest" description="Disordered" evidence="1">
    <location>
        <begin position="316"/>
        <end position="389"/>
    </location>
</feature>
<keyword evidence="2" id="KW-0472">Membrane</keyword>
<protein>
    <submittedName>
        <fullName evidence="4">Zonular occludens toxin</fullName>
    </submittedName>
</protein>
<proteinExistence type="predicted"/>
<keyword evidence="2" id="KW-1133">Transmembrane helix</keyword>